<evidence type="ECO:0000256" key="9">
    <source>
        <dbReference type="ARBA" id="ARBA00023150"/>
    </source>
</evidence>
<evidence type="ECO:0000256" key="11">
    <source>
        <dbReference type="RuleBase" id="RU365090"/>
    </source>
</evidence>
<dbReference type="InterPro" id="IPR005111">
    <property type="entry name" value="MoeA_C_domain_IV"/>
</dbReference>
<comment type="similarity">
    <text evidence="4 11">Belongs to the MoeA family.</text>
</comment>
<organism evidence="14 15">
    <name type="scientific">Aliiruegeria haliotis</name>
    <dbReference type="NCBI Taxonomy" id="1280846"/>
    <lineage>
        <taxon>Bacteria</taxon>
        <taxon>Pseudomonadati</taxon>
        <taxon>Pseudomonadota</taxon>
        <taxon>Alphaproteobacteria</taxon>
        <taxon>Rhodobacterales</taxon>
        <taxon>Roseobacteraceae</taxon>
        <taxon>Aliiruegeria</taxon>
    </lineage>
</organism>
<dbReference type="UniPathway" id="UPA00344"/>
<dbReference type="RefSeq" id="WP_106203329.1">
    <property type="nucleotide sequence ID" value="NZ_PVTD01000001.1"/>
</dbReference>
<dbReference type="SUPFAM" id="SSF63867">
    <property type="entry name" value="MoeA C-terminal domain-like"/>
    <property type="match status" value="1"/>
</dbReference>
<comment type="catalytic activity">
    <reaction evidence="10">
        <text>adenylyl-molybdopterin + molybdate = Mo-molybdopterin + AMP + H(+)</text>
        <dbReference type="Rhea" id="RHEA:35047"/>
        <dbReference type="ChEBI" id="CHEBI:15378"/>
        <dbReference type="ChEBI" id="CHEBI:36264"/>
        <dbReference type="ChEBI" id="CHEBI:62727"/>
        <dbReference type="ChEBI" id="CHEBI:71302"/>
        <dbReference type="ChEBI" id="CHEBI:456215"/>
        <dbReference type="EC" id="2.10.1.1"/>
    </reaction>
</comment>
<comment type="caution">
    <text evidence="14">The sequence shown here is derived from an EMBL/GenBank/DDBJ whole genome shotgun (WGS) entry which is preliminary data.</text>
</comment>
<evidence type="ECO:0000313" key="14">
    <source>
        <dbReference type="EMBL" id="PRY26584.1"/>
    </source>
</evidence>
<dbReference type="Gene3D" id="2.170.190.11">
    <property type="entry name" value="Molybdopterin biosynthesis moea protein, domain 3"/>
    <property type="match status" value="1"/>
</dbReference>
<evidence type="ECO:0000256" key="3">
    <source>
        <dbReference type="ARBA" id="ARBA00005046"/>
    </source>
</evidence>
<evidence type="ECO:0000259" key="13">
    <source>
        <dbReference type="SMART" id="SM00852"/>
    </source>
</evidence>
<dbReference type="Pfam" id="PF03454">
    <property type="entry name" value="MoeA_C"/>
    <property type="match status" value="1"/>
</dbReference>
<dbReference type="InterPro" id="IPR038987">
    <property type="entry name" value="MoeA-like"/>
</dbReference>
<keyword evidence="8 11" id="KW-0460">Magnesium</keyword>
<keyword evidence="5 11" id="KW-0500">Molybdenum</keyword>
<evidence type="ECO:0000256" key="4">
    <source>
        <dbReference type="ARBA" id="ARBA00010763"/>
    </source>
</evidence>
<evidence type="ECO:0000256" key="6">
    <source>
        <dbReference type="ARBA" id="ARBA00022679"/>
    </source>
</evidence>
<dbReference type="SMART" id="SM00852">
    <property type="entry name" value="MoCF_biosynth"/>
    <property type="match status" value="1"/>
</dbReference>
<gene>
    <name evidence="14" type="ORF">CLV78_101684</name>
</gene>
<feature type="region of interest" description="Disordered" evidence="12">
    <location>
        <begin position="121"/>
        <end position="141"/>
    </location>
</feature>
<name>A0A2T0RZI4_9RHOB</name>
<evidence type="ECO:0000256" key="7">
    <source>
        <dbReference type="ARBA" id="ARBA00022723"/>
    </source>
</evidence>
<keyword evidence="6 11" id="KW-0808">Transferase</keyword>
<sequence>MIPVSEALAKVTALATLMPTETVPLTEANGRVLAEPVVATRNQPPFPASAMDGYAVRQADVRSGATLDVVGEAPAGRAWTGTIASGQALRIFTGAVVPEGADMVVIQENVTRDGARITITDADSHGDNIRPAGGDFKPGDRIEAPRRLAPGDVALAAAMNVPLLRVRRRPVVAILATGDELVMPGEAPRADQIIASNSFGLKGMLEAAGAEVRMLPIARDTESSLRTAFELATGADLVVTIGGASVGDHDLVGKVAGDLGMERSFYKVAMRPGKPLMAGRLNGAAMVGLPGNPVSAMVCGTIFLLPLVRAMLGLDAGPAPRTQATLACDIAANGPREHYMRAIVENGVVTPFRRQDSALLTVLASANALLVRPVADGPRSAGETVEVVAI</sequence>
<dbReference type="PANTHER" id="PTHR10192:SF5">
    <property type="entry name" value="GEPHYRIN"/>
    <property type="match status" value="1"/>
</dbReference>
<dbReference type="GO" id="GO:0006777">
    <property type="term" value="P:Mo-molybdopterin cofactor biosynthetic process"/>
    <property type="evidence" value="ECO:0007669"/>
    <property type="project" value="UniProtKB-UniRule"/>
</dbReference>
<dbReference type="PANTHER" id="PTHR10192">
    <property type="entry name" value="MOLYBDOPTERIN BIOSYNTHESIS PROTEIN"/>
    <property type="match status" value="1"/>
</dbReference>
<evidence type="ECO:0000256" key="1">
    <source>
        <dbReference type="ARBA" id="ARBA00001946"/>
    </source>
</evidence>
<dbReference type="InterPro" id="IPR036135">
    <property type="entry name" value="MoeA_linker/N_sf"/>
</dbReference>
<dbReference type="GO" id="GO:0005829">
    <property type="term" value="C:cytosol"/>
    <property type="evidence" value="ECO:0007669"/>
    <property type="project" value="TreeGrafter"/>
</dbReference>
<dbReference type="CDD" id="cd00887">
    <property type="entry name" value="MoeA"/>
    <property type="match status" value="1"/>
</dbReference>
<dbReference type="OrthoDB" id="9804758at2"/>
<feature type="domain" description="MoaB/Mog" evidence="13">
    <location>
        <begin position="173"/>
        <end position="310"/>
    </location>
</feature>
<reference evidence="14 15" key="1">
    <citation type="submission" date="2018-03" db="EMBL/GenBank/DDBJ databases">
        <title>Genomic Encyclopedia of Archaeal and Bacterial Type Strains, Phase II (KMG-II): from individual species to whole genera.</title>
        <authorList>
            <person name="Goeker M."/>
        </authorList>
    </citation>
    <scope>NUCLEOTIDE SEQUENCE [LARGE SCALE GENOMIC DNA]</scope>
    <source>
        <strain evidence="14 15">DSM 29328</strain>
    </source>
</reference>
<dbReference type="Proteomes" id="UP000239480">
    <property type="component" value="Unassembled WGS sequence"/>
</dbReference>
<keyword evidence="9 11" id="KW-0501">Molybdenum cofactor biosynthesis</keyword>
<dbReference type="NCBIfam" id="NF045515">
    <property type="entry name" value="Glp_gephyrin"/>
    <property type="match status" value="1"/>
</dbReference>
<evidence type="ECO:0000256" key="5">
    <source>
        <dbReference type="ARBA" id="ARBA00022505"/>
    </source>
</evidence>
<evidence type="ECO:0000256" key="8">
    <source>
        <dbReference type="ARBA" id="ARBA00022842"/>
    </source>
</evidence>
<evidence type="ECO:0000256" key="10">
    <source>
        <dbReference type="ARBA" id="ARBA00047317"/>
    </source>
</evidence>
<dbReference type="EMBL" id="PVTD01000001">
    <property type="protein sequence ID" value="PRY26584.1"/>
    <property type="molecule type" value="Genomic_DNA"/>
</dbReference>
<comment type="cofactor">
    <cofactor evidence="1 11">
        <name>Mg(2+)</name>
        <dbReference type="ChEBI" id="CHEBI:18420"/>
    </cofactor>
</comment>
<protein>
    <recommendedName>
        <fullName evidence="11">Molybdopterin molybdenumtransferase</fullName>
        <ecNumber evidence="11">2.10.1.1</ecNumber>
    </recommendedName>
</protein>
<evidence type="ECO:0000256" key="12">
    <source>
        <dbReference type="SAM" id="MobiDB-lite"/>
    </source>
</evidence>
<dbReference type="InterPro" id="IPR001453">
    <property type="entry name" value="MoaB/Mog_dom"/>
</dbReference>
<dbReference type="GO" id="GO:0046872">
    <property type="term" value="F:metal ion binding"/>
    <property type="evidence" value="ECO:0007669"/>
    <property type="project" value="UniProtKB-UniRule"/>
</dbReference>
<dbReference type="Gene3D" id="3.40.980.10">
    <property type="entry name" value="MoaB/Mog-like domain"/>
    <property type="match status" value="1"/>
</dbReference>
<dbReference type="InterPro" id="IPR005110">
    <property type="entry name" value="MoeA_linker/N"/>
</dbReference>
<dbReference type="Pfam" id="PF00994">
    <property type="entry name" value="MoCF_biosynth"/>
    <property type="match status" value="1"/>
</dbReference>
<dbReference type="AlphaFoldDB" id="A0A2T0RZI4"/>
<keyword evidence="7 11" id="KW-0479">Metal-binding</keyword>
<comment type="pathway">
    <text evidence="3 11">Cofactor biosynthesis; molybdopterin biosynthesis.</text>
</comment>
<dbReference type="SUPFAM" id="SSF63882">
    <property type="entry name" value="MoeA N-terminal region -like"/>
    <property type="match status" value="1"/>
</dbReference>
<comment type="function">
    <text evidence="2 11">Catalyzes the insertion of molybdate into adenylated molybdopterin with the concomitant release of AMP.</text>
</comment>
<dbReference type="Gene3D" id="3.90.105.10">
    <property type="entry name" value="Molybdopterin biosynthesis moea protein, domain 2"/>
    <property type="match status" value="1"/>
</dbReference>
<dbReference type="Pfam" id="PF03453">
    <property type="entry name" value="MoeA_N"/>
    <property type="match status" value="1"/>
</dbReference>
<proteinExistence type="inferred from homology"/>
<dbReference type="InterPro" id="IPR036688">
    <property type="entry name" value="MoeA_C_domain_IV_sf"/>
</dbReference>
<keyword evidence="15" id="KW-1185">Reference proteome</keyword>
<dbReference type="GO" id="GO:0061599">
    <property type="term" value="F:molybdopterin molybdotransferase activity"/>
    <property type="evidence" value="ECO:0007669"/>
    <property type="project" value="UniProtKB-UniRule"/>
</dbReference>
<dbReference type="FunFam" id="3.40.980.10:FF:000004">
    <property type="entry name" value="Molybdopterin molybdenumtransferase"/>
    <property type="match status" value="1"/>
</dbReference>
<evidence type="ECO:0000313" key="15">
    <source>
        <dbReference type="Proteomes" id="UP000239480"/>
    </source>
</evidence>
<dbReference type="Gene3D" id="2.40.340.10">
    <property type="entry name" value="MoeA, C-terminal, domain IV"/>
    <property type="match status" value="1"/>
</dbReference>
<accession>A0A2T0RZI4</accession>
<dbReference type="InterPro" id="IPR036425">
    <property type="entry name" value="MoaB/Mog-like_dom_sf"/>
</dbReference>
<evidence type="ECO:0000256" key="2">
    <source>
        <dbReference type="ARBA" id="ARBA00002901"/>
    </source>
</evidence>
<dbReference type="EC" id="2.10.1.1" evidence="11"/>
<dbReference type="SUPFAM" id="SSF53218">
    <property type="entry name" value="Molybdenum cofactor biosynthesis proteins"/>
    <property type="match status" value="1"/>
</dbReference>